<reference evidence="1 2" key="1">
    <citation type="submission" date="2015-04" db="EMBL/GenBank/DDBJ databases">
        <authorList>
            <person name="Syromyatnikov M.Y."/>
            <person name="Popov V.N."/>
        </authorList>
    </citation>
    <scope>NUCLEOTIDE SEQUENCE [LARGE SCALE GENOMIC DNA]</scope>
</reference>
<evidence type="ECO:0000313" key="2">
    <source>
        <dbReference type="Proteomes" id="UP000183832"/>
    </source>
</evidence>
<protein>
    <submittedName>
        <fullName evidence="1">CLUMA_CG014674, isoform A</fullName>
    </submittedName>
</protein>
<name>A0A1J1IPK5_9DIPT</name>
<gene>
    <name evidence="1" type="ORF">CLUMA_CG014674</name>
</gene>
<accession>A0A1J1IPK5</accession>
<dbReference type="AlphaFoldDB" id="A0A1J1IPK5"/>
<evidence type="ECO:0000313" key="1">
    <source>
        <dbReference type="EMBL" id="CRL01022.1"/>
    </source>
</evidence>
<sequence length="63" mass="7245">MKQRKHEICEASVKILGDIPQMVLRLSCKRLKAYKFNGSFFFVHSMKAIGNVNKKKPHLLANT</sequence>
<organism evidence="1 2">
    <name type="scientific">Clunio marinus</name>
    <dbReference type="NCBI Taxonomy" id="568069"/>
    <lineage>
        <taxon>Eukaryota</taxon>
        <taxon>Metazoa</taxon>
        <taxon>Ecdysozoa</taxon>
        <taxon>Arthropoda</taxon>
        <taxon>Hexapoda</taxon>
        <taxon>Insecta</taxon>
        <taxon>Pterygota</taxon>
        <taxon>Neoptera</taxon>
        <taxon>Endopterygota</taxon>
        <taxon>Diptera</taxon>
        <taxon>Nematocera</taxon>
        <taxon>Chironomoidea</taxon>
        <taxon>Chironomidae</taxon>
        <taxon>Clunio</taxon>
    </lineage>
</organism>
<proteinExistence type="predicted"/>
<keyword evidence="2" id="KW-1185">Reference proteome</keyword>
<dbReference type="EMBL" id="CVRI01000055">
    <property type="protein sequence ID" value="CRL01022.1"/>
    <property type="molecule type" value="Genomic_DNA"/>
</dbReference>
<dbReference type="Proteomes" id="UP000183832">
    <property type="component" value="Unassembled WGS sequence"/>
</dbReference>